<dbReference type="GO" id="GO:0001558">
    <property type="term" value="P:regulation of cell growth"/>
    <property type="evidence" value="ECO:0007669"/>
    <property type="project" value="InterPro"/>
</dbReference>
<dbReference type="RefSeq" id="WP_094410527.1">
    <property type="nucleotide sequence ID" value="NZ_BMJZ01000003.1"/>
</dbReference>
<dbReference type="AlphaFoldDB" id="A0A255XIT9"/>
<name>A0A255XIT9_9PROT</name>
<dbReference type="Pfam" id="PF15937">
    <property type="entry name" value="PrlF_antitoxin"/>
    <property type="match status" value="1"/>
</dbReference>
<dbReference type="SMART" id="SM00966">
    <property type="entry name" value="SpoVT_AbrB"/>
    <property type="match status" value="1"/>
</dbReference>
<proteinExistence type="predicted"/>
<dbReference type="SUPFAM" id="SSF89447">
    <property type="entry name" value="AbrB/MazE/MraZ-like"/>
    <property type="match status" value="1"/>
</dbReference>
<organism evidence="2 3">
    <name type="scientific">Elstera cyanobacteriorum</name>
    <dbReference type="NCBI Taxonomy" id="2022747"/>
    <lineage>
        <taxon>Bacteria</taxon>
        <taxon>Pseudomonadati</taxon>
        <taxon>Pseudomonadota</taxon>
        <taxon>Alphaproteobacteria</taxon>
        <taxon>Rhodospirillales</taxon>
        <taxon>Rhodospirillaceae</taxon>
        <taxon>Elstera</taxon>
    </lineage>
</organism>
<dbReference type="Proteomes" id="UP000216361">
    <property type="component" value="Unassembled WGS sequence"/>
</dbReference>
<dbReference type="InterPro" id="IPR007159">
    <property type="entry name" value="SpoVT-AbrB_dom"/>
</dbReference>
<dbReference type="GO" id="GO:0003700">
    <property type="term" value="F:DNA-binding transcription factor activity"/>
    <property type="evidence" value="ECO:0007669"/>
    <property type="project" value="InterPro"/>
</dbReference>
<dbReference type="OrthoDB" id="9809003at2"/>
<dbReference type="Gene3D" id="2.10.260.10">
    <property type="match status" value="1"/>
</dbReference>
<reference evidence="2 3" key="1">
    <citation type="submission" date="2017-07" db="EMBL/GenBank/DDBJ databases">
        <title>Elstera cyanobacteriorum sp. nov., a novel bacterium isolated from cyanobacterial aggregates in a eutrophic lake.</title>
        <authorList>
            <person name="Cai H."/>
        </authorList>
    </citation>
    <scope>NUCLEOTIDE SEQUENCE [LARGE SCALE GENOMIC DNA]</scope>
    <source>
        <strain evidence="2 3">TH019</strain>
    </source>
</reference>
<accession>A0A255XIT9</accession>
<sequence length="108" mass="11756">MPGLDQEFSTLTDRYQTTIPASIRRALNLTKGDRIRYSLDASGRVYIEPIPTNGSDTALGPFLDLLEADIRARPTALVSVGPVLVTQMQALVEGVEIDLDTALDPQND</sequence>
<dbReference type="InterPro" id="IPR031848">
    <property type="entry name" value="PrlF_antitoxin"/>
</dbReference>
<evidence type="ECO:0000313" key="2">
    <source>
        <dbReference type="EMBL" id="OYQ16889.1"/>
    </source>
</evidence>
<evidence type="ECO:0000313" key="3">
    <source>
        <dbReference type="Proteomes" id="UP000216361"/>
    </source>
</evidence>
<dbReference type="InterPro" id="IPR037914">
    <property type="entry name" value="SpoVT-AbrB_sf"/>
</dbReference>
<dbReference type="GO" id="GO:0003677">
    <property type="term" value="F:DNA binding"/>
    <property type="evidence" value="ECO:0007669"/>
    <property type="project" value="InterPro"/>
</dbReference>
<feature type="domain" description="SpoVT-AbrB" evidence="1">
    <location>
        <begin position="9"/>
        <end position="55"/>
    </location>
</feature>
<comment type="caution">
    <text evidence="2">The sequence shown here is derived from an EMBL/GenBank/DDBJ whole genome shotgun (WGS) entry which is preliminary data.</text>
</comment>
<dbReference type="GO" id="GO:0097351">
    <property type="term" value="F:toxin sequestering activity"/>
    <property type="evidence" value="ECO:0007669"/>
    <property type="project" value="InterPro"/>
</dbReference>
<protein>
    <recommendedName>
        <fullName evidence="1">SpoVT-AbrB domain-containing protein</fullName>
    </recommendedName>
</protein>
<keyword evidence="3" id="KW-1185">Reference proteome</keyword>
<evidence type="ECO:0000259" key="1">
    <source>
        <dbReference type="SMART" id="SM00966"/>
    </source>
</evidence>
<dbReference type="EMBL" id="NOXS01000035">
    <property type="protein sequence ID" value="OYQ16889.1"/>
    <property type="molecule type" value="Genomic_DNA"/>
</dbReference>
<gene>
    <name evidence="2" type="ORF">CHR90_18145</name>
</gene>
<dbReference type="NCBIfam" id="TIGR01439">
    <property type="entry name" value="lp_hng_hel_AbrB"/>
    <property type="match status" value="1"/>
</dbReference>